<evidence type="ECO:0000256" key="1">
    <source>
        <dbReference type="SAM" id="MobiDB-lite"/>
    </source>
</evidence>
<keyword evidence="5" id="KW-1185">Reference proteome</keyword>
<name>A0A8H3VXL3_VENIN</name>
<dbReference type="EMBL" id="WNWS01000352">
    <property type="protein sequence ID" value="KAE9969851.1"/>
    <property type="molecule type" value="Genomic_DNA"/>
</dbReference>
<dbReference type="OrthoDB" id="10354225at2759"/>
<protein>
    <submittedName>
        <fullName evidence="3">Uncharacterized protein</fullName>
    </submittedName>
</protein>
<dbReference type="EMBL" id="WNWR01000003">
    <property type="protein sequence ID" value="KAE9994683.1"/>
    <property type="molecule type" value="Genomic_DNA"/>
</dbReference>
<comment type="caution">
    <text evidence="3">The sequence shown here is derived from an EMBL/GenBank/DDBJ whole genome shotgun (WGS) entry which is preliminary data.</text>
</comment>
<reference evidence="3 5" key="1">
    <citation type="submission" date="2019-07" db="EMBL/GenBank/DDBJ databases">
        <title>Venturia inaequalis Genome Resource.</title>
        <authorList>
            <person name="Lichtner F.J."/>
        </authorList>
    </citation>
    <scope>NUCLEOTIDE SEQUENCE [LARGE SCALE GENOMIC DNA]</scope>
    <source>
        <strain evidence="2 4">120213</strain>
        <strain evidence="3 5">DMI_063113</strain>
    </source>
</reference>
<proteinExistence type="predicted"/>
<dbReference type="Proteomes" id="UP000490939">
    <property type="component" value="Unassembled WGS sequence"/>
</dbReference>
<feature type="region of interest" description="Disordered" evidence="1">
    <location>
        <begin position="1"/>
        <end position="51"/>
    </location>
</feature>
<dbReference type="AlphaFoldDB" id="A0A8H3VXL3"/>
<evidence type="ECO:0000313" key="3">
    <source>
        <dbReference type="EMBL" id="KAE9994683.1"/>
    </source>
</evidence>
<accession>A0A8H3VXL3</accession>
<evidence type="ECO:0000313" key="5">
    <source>
        <dbReference type="Proteomes" id="UP000490939"/>
    </source>
</evidence>
<evidence type="ECO:0000313" key="2">
    <source>
        <dbReference type="EMBL" id="KAE9969851.1"/>
    </source>
</evidence>
<organism evidence="3 5">
    <name type="scientific">Venturia inaequalis</name>
    <name type="common">Apple scab fungus</name>
    <dbReference type="NCBI Taxonomy" id="5025"/>
    <lineage>
        <taxon>Eukaryota</taxon>
        <taxon>Fungi</taxon>
        <taxon>Dikarya</taxon>
        <taxon>Ascomycota</taxon>
        <taxon>Pezizomycotina</taxon>
        <taxon>Dothideomycetes</taxon>
        <taxon>Pleosporomycetidae</taxon>
        <taxon>Venturiales</taxon>
        <taxon>Venturiaceae</taxon>
        <taxon>Venturia</taxon>
    </lineage>
</organism>
<sequence length="108" mass="12228">MSEQNQKSVKEEQAVTQQEEQGEELEEKNEQGPTQKSSITPKIYAPKNLPEFDKDDEVGVTSFVRGATRKVVATVVERRANSRGHWEYRLSSPADSSKWYAESELVLA</sequence>
<dbReference type="Proteomes" id="UP000447873">
    <property type="component" value="Unassembled WGS sequence"/>
</dbReference>
<gene>
    <name evidence="3" type="ORF">EG327_005129</name>
    <name evidence="2" type="ORF">EG328_006638</name>
</gene>
<evidence type="ECO:0000313" key="4">
    <source>
        <dbReference type="Proteomes" id="UP000447873"/>
    </source>
</evidence>